<evidence type="ECO:0000313" key="3">
    <source>
        <dbReference type="Proteomes" id="UP000198677"/>
    </source>
</evidence>
<dbReference type="Proteomes" id="UP000198677">
    <property type="component" value="Unassembled WGS sequence"/>
</dbReference>
<sequence>MGLISAVLGAPLAPIRGVIRLGELIQEQVEQQLHDPAEARRELEAIDAEADAGELSIDERREAEQRVLNRVTGQPADPDPQTAKPGSPERSDHP</sequence>
<gene>
    <name evidence="2" type="ORF">SAMN05444583_105129</name>
</gene>
<proteinExistence type="predicted"/>
<evidence type="ECO:0000256" key="1">
    <source>
        <dbReference type="SAM" id="MobiDB-lite"/>
    </source>
</evidence>
<dbReference type="InterPro" id="IPR007804">
    <property type="entry name" value="GvpG"/>
</dbReference>
<dbReference type="Pfam" id="PF05120">
    <property type="entry name" value="GvpG"/>
    <property type="match status" value="1"/>
</dbReference>
<dbReference type="EMBL" id="FOAW01000005">
    <property type="protein sequence ID" value="SEL01455.1"/>
    <property type="molecule type" value="Genomic_DNA"/>
</dbReference>
<evidence type="ECO:0000313" key="2">
    <source>
        <dbReference type="EMBL" id="SEL01455.1"/>
    </source>
</evidence>
<reference evidence="3" key="1">
    <citation type="submission" date="2016-10" db="EMBL/GenBank/DDBJ databases">
        <authorList>
            <person name="Varghese N."/>
            <person name="Submissions S."/>
        </authorList>
    </citation>
    <scope>NUCLEOTIDE SEQUENCE [LARGE SCALE GENOMIC DNA]</scope>
    <source>
        <strain evidence="3">DSM 44675</strain>
    </source>
</reference>
<organism evidence="2 3">
    <name type="scientific">Rhodococcus maanshanensis</name>
    <dbReference type="NCBI Taxonomy" id="183556"/>
    <lineage>
        <taxon>Bacteria</taxon>
        <taxon>Bacillati</taxon>
        <taxon>Actinomycetota</taxon>
        <taxon>Actinomycetes</taxon>
        <taxon>Mycobacteriales</taxon>
        <taxon>Nocardiaceae</taxon>
        <taxon>Rhodococcus</taxon>
    </lineage>
</organism>
<accession>A0A1H7LSJ9</accession>
<keyword evidence="3" id="KW-1185">Reference proteome</keyword>
<dbReference type="RefSeq" id="WP_072749796.1">
    <property type="nucleotide sequence ID" value="NZ_FOAW01000005.1"/>
</dbReference>
<name>A0A1H7LSJ9_9NOCA</name>
<protein>
    <submittedName>
        <fullName evidence="2">Gas vesicle protein G</fullName>
    </submittedName>
</protein>
<dbReference type="AlphaFoldDB" id="A0A1H7LSJ9"/>
<feature type="region of interest" description="Disordered" evidence="1">
    <location>
        <begin position="66"/>
        <end position="94"/>
    </location>
</feature>